<evidence type="ECO:0000256" key="5">
    <source>
        <dbReference type="SAM" id="Phobius"/>
    </source>
</evidence>
<feature type="transmembrane region" description="Helical" evidence="5">
    <location>
        <begin position="101"/>
        <end position="118"/>
    </location>
</feature>
<name>A0A099EWK4_9RHOB</name>
<dbReference type="Pfam" id="PF05653">
    <property type="entry name" value="Mg_trans_NIPA"/>
    <property type="match status" value="1"/>
</dbReference>
<dbReference type="eggNOG" id="COG0697">
    <property type="taxonomic scope" value="Bacteria"/>
</dbReference>
<dbReference type="Proteomes" id="UP000029846">
    <property type="component" value="Unassembled WGS sequence"/>
</dbReference>
<dbReference type="RefSeq" id="WP_036743722.1">
    <property type="nucleotide sequence ID" value="NZ_FOJO01000035.1"/>
</dbReference>
<keyword evidence="3 5" id="KW-1133">Transmembrane helix</keyword>
<accession>A0A099EWK4</accession>
<reference evidence="8 10" key="3">
    <citation type="submission" date="2016-10" db="EMBL/GenBank/DDBJ databases">
        <authorList>
            <person name="de Groot N.N."/>
        </authorList>
    </citation>
    <scope>NUCLEOTIDE SEQUENCE [LARGE SCALE GENOMIC DNA]</scope>
    <source>
        <strain evidence="8 10">CGMCC 1.6117</strain>
    </source>
</reference>
<dbReference type="EMBL" id="JRKN01000040">
    <property type="protein sequence ID" value="KGJ02338.1"/>
    <property type="molecule type" value="Genomic_DNA"/>
</dbReference>
<evidence type="ECO:0000313" key="10">
    <source>
        <dbReference type="Proteomes" id="UP000182312"/>
    </source>
</evidence>
<dbReference type="PANTHER" id="PTHR22911:SF137">
    <property type="entry name" value="SOLUTE CARRIER FAMILY 35 MEMBER G2-RELATED"/>
    <property type="match status" value="1"/>
</dbReference>
<keyword evidence="9" id="KW-1185">Reference proteome</keyword>
<dbReference type="Proteomes" id="UP000182312">
    <property type="component" value="Unassembled WGS sequence"/>
</dbReference>
<keyword evidence="2 5" id="KW-0812">Transmembrane</keyword>
<dbReference type="InterPro" id="IPR000620">
    <property type="entry name" value="EamA_dom"/>
</dbReference>
<dbReference type="GO" id="GO:0015095">
    <property type="term" value="F:magnesium ion transmembrane transporter activity"/>
    <property type="evidence" value="ECO:0007669"/>
    <property type="project" value="InterPro"/>
</dbReference>
<evidence type="ECO:0000256" key="1">
    <source>
        <dbReference type="ARBA" id="ARBA00004141"/>
    </source>
</evidence>
<gene>
    <name evidence="7" type="ORF">IT41_17795</name>
    <name evidence="8" type="ORF">SAMN04487972_13518</name>
</gene>
<feature type="transmembrane region" description="Helical" evidence="5">
    <location>
        <begin position="184"/>
        <end position="204"/>
    </location>
</feature>
<evidence type="ECO:0000256" key="2">
    <source>
        <dbReference type="ARBA" id="ARBA00022692"/>
    </source>
</evidence>
<dbReference type="PANTHER" id="PTHR22911">
    <property type="entry name" value="ACYL-MALONYL CONDENSING ENZYME-RELATED"/>
    <property type="match status" value="1"/>
</dbReference>
<feature type="transmembrane region" description="Helical" evidence="5">
    <location>
        <begin position="6"/>
        <end position="22"/>
    </location>
</feature>
<keyword evidence="4 5" id="KW-0472">Membrane</keyword>
<evidence type="ECO:0000313" key="8">
    <source>
        <dbReference type="EMBL" id="SFA61336.1"/>
    </source>
</evidence>
<feature type="transmembrane region" description="Helical" evidence="5">
    <location>
        <begin position="64"/>
        <end position="81"/>
    </location>
</feature>
<dbReference type="GO" id="GO:0016020">
    <property type="term" value="C:membrane"/>
    <property type="evidence" value="ECO:0007669"/>
    <property type="project" value="UniProtKB-SubCell"/>
</dbReference>
<comment type="subcellular location">
    <subcellularLocation>
        <location evidence="1">Membrane</location>
        <topology evidence="1">Multi-pass membrane protein</topology>
    </subcellularLocation>
</comment>
<evidence type="ECO:0000259" key="6">
    <source>
        <dbReference type="Pfam" id="PF00892"/>
    </source>
</evidence>
<dbReference type="Pfam" id="PF00892">
    <property type="entry name" value="EamA"/>
    <property type="match status" value="1"/>
</dbReference>
<reference evidence="7 9" key="2">
    <citation type="submission" date="2014-10" db="EMBL/GenBank/DDBJ databases">
        <title>Paracoccus sanguinis sp. nov., isolated from clinical specimens of New York State patients.</title>
        <authorList>
            <person name="Mingle L.A."/>
            <person name="Cole J.A."/>
            <person name="Lapierre P."/>
            <person name="Musser K.A."/>
        </authorList>
    </citation>
    <scope>NUCLEOTIDE SEQUENCE [LARGE SCALE GENOMIC DNA]</scope>
    <source>
        <strain evidence="7 9">JCM 14014</strain>
    </source>
</reference>
<evidence type="ECO:0000256" key="4">
    <source>
        <dbReference type="ARBA" id="ARBA00023136"/>
    </source>
</evidence>
<feature type="transmembrane region" description="Helical" evidence="5">
    <location>
        <begin position="34"/>
        <end position="52"/>
    </location>
</feature>
<evidence type="ECO:0000313" key="9">
    <source>
        <dbReference type="Proteomes" id="UP000029846"/>
    </source>
</evidence>
<organism evidence="7 9">
    <name type="scientific">Paracoccus halophilus</name>
    <dbReference type="NCBI Taxonomy" id="376733"/>
    <lineage>
        <taxon>Bacteria</taxon>
        <taxon>Pseudomonadati</taxon>
        <taxon>Pseudomonadota</taxon>
        <taxon>Alphaproteobacteria</taxon>
        <taxon>Rhodobacterales</taxon>
        <taxon>Paracoccaceae</taxon>
        <taxon>Paracoccus</taxon>
    </lineage>
</organism>
<protein>
    <submittedName>
        <fullName evidence="7">Membrane protein</fullName>
    </submittedName>
</protein>
<dbReference type="InterPro" id="IPR008521">
    <property type="entry name" value="Mg_trans_NIPA"/>
</dbReference>
<dbReference type="AlphaFoldDB" id="A0A099EWK4"/>
<sequence>MTGETLALLAALAYGVASVTIVKGKAAARGDNGVFLSVVATAVLTWMLWFGWGSVGAWQLAEPRNLGALAVFACAGLFSTVLGRATMYRATEQIGAVRASLLRRLTPAFALVCAYLLLDEAPETRAFMGGGIILIGVLCYRARPASPQDGVMVPGLLLGIGSAFFYALAYTLRSLGLDSLPDAALGTFAGAIVGVVWFMIAAAIRHGSGKGLLFLLRDRGPWHWATALSLSVGQTLQFFALKTAPVSVVAVLGTMEVFFSALLVMGFLRAEPVSRGRLGIAAGLAALGTAILFT</sequence>
<evidence type="ECO:0000313" key="7">
    <source>
        <dbReference type="EMBL" id="KGJ02338.1"/>
    </source>
</evidence>
<feature type="transmembrane region" description="Helical" evidence="5">
    <location>
        <begin position="247"/>
        <end position="268"/>
    </location>
</feature>
<evidence type="ECO:0000256" key="3">
    <source>
        <dbReference type="ARBA" id="ARBA00022989"/>
    </source>
</evidence>
<feature type="transmembrane region" description="Helical" evidence="5">
    <location>
        <begin position="152"/>
        <end position="172"/>
    </location>
</feature>
<feature type="domain" description="EamA" evidence="6">
    <location>
        <begin position="2"/>
        <end position="139"/>
    </location>
</feature>
<dbReference type="InterPro" id="IPR037185">
    <property type="entry name" value="EmrE-like"/>
</dbReference>
<dbReference type="STRING" id="376733.SAMN04487972_13518"/>
<dbReference type="SUPFAM" id="SSF103481">
    <property type="entry name" value="Multidrug resistance efflux transporter EmrE"/>
    <property type="match status" value="2"/>
</dbReference>
<dbReference type="OrthoDB" id="7709556at2"/>
<proteinExistence type="predicted"/>
<reference evidence="7 9" key="1">
    <citation type="submission" date="2014-09" db="EMBL/GenBank/DDBJ databases">
        <authorList>
            <person name="McGinnis J.M."/>
            <person name="Wolfgang W.J."/>
        </authorList>
    </citation>
    <scope>NUCLEOTIDE SEQUENCE [LARGE SCALE GENOMIC DNA]</scope>
    <source>
        <strain evidence="7 9">JCM 14014</strain>
    </source>
</reference>
<dbReference type="EMBL" id="FOJO01000035">
    <property type="protein sequence ID" value="SFA61336.1"/>
    <property type="molecule type" value="Genomic_DNA"/>
</dbReference>